<protein>
    <submittedName>
        <fullName evidence="1">Uncharacterized protein</fullName>
    </submittedName>
</protein>
<proteinExistence type="predicted"/>
<feature type="non-terminal residue" evidence="1">
    <location>
        <position position="1"/>
    </location>
</feature>
<dbReference type="Pfam" id="PF10712">
    <property type="entry name" value="NAD-GH"/>
    <property type="match status" value="1"/>
</dbReference>
<evidence type="ECO:0000313" key="1">
    <source>
        <dbReference type="EMBL" id="CDW19873.1"/>
    </source>
</evidence>
<sequence>LIQGAHIQYPISINIKSHFNLRSTPRCWRNPSEIEFSQVVIILGHWPFSFKDLNCNCRLIIRVCSKNFFLLCRNRCIPWNERSHNSSSCFNSKRKRCNIQKK</sequence>
<dbReference type="AlphaFoldDB" id="A0A0K2T1J9"/>
<dbReference type="InterPro" id="IPR019651">
    <property type="entry name" value="Glutamate_DH_NAD-spec"/>
</dbReference>
<dbReference type="EMBL" id="HACA01002512">
    <property type="protein sequence ID" value="CDW19873.1"/>
    <property type="molecule type" value="Transcribed_RNA"/>
</dbReference>
<reference evidence="1" key="1">
    <citation type="submission" date="2014-05" db="EMBL/GenBank/DDBJ databases">
        <authorList>
            <person name="Chronopoulou M."/>
        </authorList>
    </citation>
    <scope>NUCLEOTIDE SEQUENCE</scope>
    <source>
        <tissue evidence="1">Whole organism</tissue>
    </source>
</reference>
<accession>A0A0K2T1J9</accession>
<name>A0A0K2T1J9_LEPSM</name>
<organism evidence="1">
    <name type="scientific">Lepeophtheirus salmonis</name>
    <name type="common">Salmon louse</name>
    <name type="synonym">Caligus salmonis</name>
    <dbReference type="NCBI Taxonomy" id="72036"/>
    <lineage>
        <taxon>Eukaryota</taxon>
        <taxon>Metazoa</taxon>
        <taxon>Ecdysozoa</taxon>
        <taxon>Arthropoda</taxon>
        <taxon>Crustacea</taxon>
        <taxon>Multicrustacea</taxon>
        <taxon>Hexanauplia</taxon>
        <taxon>Copepoda</taxon>
        <taxon>Siphonostomatoida</taxon>
        <taxon>Caligidae</taxon>
        <taxon>Lepeophtheirus</taxon>
    </lineage>
</organism>